<accession>A0A9Q1EA73</accession>
<evidence type="ECO:0000313" key="3">
    <source>
        <dbReference type="Proteomes" id="UP001152622"/>
    </source>
</evidence>
<dbReference type="Proteomes" id="UP001152622">
    <property type="component" value="Chromosome 21"/>
</dbReference>
<dbReference type="EMBL" id="JAINUF010000021">
    <property type="protein sequence ID" value="KAJ8335074.1"/>
    <property type="molecule type" value="Genomic_DNA"/>
</dbReference>
<organism evidence="2 3">
    <name type="scientific">Synaphobranchus kaupii</name>
    <name type="common">Kaup's arrowtooth eel</name>
    <dbReference type="NCBI Taxonomy" id="118154"/>
    <lineage>
        <taxon>Eukaryota</taxon>
        <taxon>Metazoa</taxon>
        <taxon>Chordata</taxon>
        <taxon>Craniata</taxon>
        <taxon>Vertebrata</taxon>
        <taxon>Euteleostomi</taxon>
        <taxon>Actinopterygii</taxon>
        <taxon>Neopterygii</taxon>
        <taxon>Teleostei</taxon>
        <taxon>Anguilliformes</taxon>
        <taxon>Synaphobranchidae</taxon>
        <taxon>Synaphobranchus</taxon>
    </lineage>
</organism>
<proteinExistence type="predicted"/>
<gene>
    <name evidence="2" type="ORF">SKAU_G00407130</name>
</gene>
<feature type="region of interest" description="Disordered" evidence="1">
    <location>
        <begin position="101"/>
        <end position="144"/>
    </location>
</feature>
<feature type="compositionally biased region" description="Polar residues" evidence="1">
    <location>
        <begin position="134"/>
        <end position="144"/>
    </location>
</feature>
<keyword evidence="3" id="KW-1185">Reference proteome</keyword>
<reference evidence="2" key="1">
    <citation type="journal article" date="2023" name="Science">
        <title>Genome structures resolve the early diversification of teleost fishes.</title>
        <authorList>
            <person name="Parey E."/>
            <person name="Louis A."/>
            <person name="Montfort J."/>
            <person name="Bouchez O."/>
            <person name="Roques C."/>
            <person name="Iampietro C."/>
            <person name="Lluch J."/>
            <person name="Castinel A."/>
            <person name="Donnadieu C."/>
            <person name="Desvignes T."/>
            <person name="Floi Bucao C."/>
            <person name="Jouanno E."/>
            <person name="Wen M."/>
            <person name="Mejri S."/>
            <person name="Dirks R."/>
            <person name="Jansen H."/>
            <person name="Henkel C."/>
            <person name="Chen W.J."/>
            <person name="Zahm M."/>
            <person name="Cabau C."/>
            <person name="Klopp C."/>
            <person name="Thompson A.W."/>
            <person name="Robinson-Rechavi M."/>
            <person name="Braasch I."/>
            <person name="Lecointre G."/>
            <person name="Bobe J."/>
            <person name="Postlethwait J.H."/>
            <person name="Berthelot C."/>
            <person name="Roest Crollius H."/>
            <person name="Guiguen Y."/>
        </authorList>
    </citation>
    <scope>NUCLEOTIDE SEQUENCE</scope>
    <source>
        <strain evidence="2">WJC10195</strain>
    </source>
</reference>
<comment type="caution">
    <text evidence="2">The sequence shown here is derived from an EMBL/GenBank/DDBJ whole genome shotgun (WGS) entry which is preliminary data.</text>
</comment>
<evidence type="ECO:0000313" key="2">
    <source>
        <dbReference type="EMBL" id="KAJ8335074.1"/>
    </source>
</evidence>
<name>A0A9Q1EA73_SYNKA</name>
<sequence>MAAPLAPAGPTRTKVIEWPKFLAVSPDEAQQSSDEALEVPVESHLGLARTVSPDNVNAAKVTMATEGGRCQGGTDERWGARTKSSGVICAPKQLIIITQPRLPWEPPAKPRTHLSPGATATASQVPRRRAGNRDFSNLKQTKTF</sequence>
<dbReference type="AlphaFoldDB" id="A0A9Q1EA73"/>
<protein>
    <submittedName>
        <fullName evidence="2">Uncharacterized protein</fullName>
    </submittedName>
</protein>
<evidence type="ECO:0000256" key="1">
    <source>
        <dbReference type="SAM" id="MobiDB-lite"/>
    </source>
</evidence>